<evidence type="ECO:0000313" key="2">
    <source>
        <dbReference type="Proteomes" id="UP001058974"/>
    </source>
</evidence>
<dbReference type="AlphaFoldDB" id="A0A9D4XD77"/>
<gene>
    <name evidence="1" type="ORF">KIW84_043212</name>
</gene>
<protein>
    <recommendedName>
        <fullName evidence="3">RNase H type-1 domain-containing protein</fullName>
    </recommendedName>
</protein>
<sequence length="110" mass="12580">MGLEEAIDLRIKYLDVYGDSALVVNQIKDALATLASMIVVKYCNKVPNLIVMSLDRLTHVFAVEEVKDEKPWYFDIKCFLQSQIYSSVASLKDKKTLRRLADNFYLNGDV</sequence>
<evidence type="ECO:0008006" key="3">
    <source>
        <dbReference type="Google" id="ProtNLM"/>
    </source>
</evidence>
<keyword evidence="2" id="KW-1185">Reference proteome</keyword>
<proteinExistence type="predicted"/>
<dbReference type="PANTHER" id="PTHR48475">
    <property type="entry name" value="RIBONUCLEASE H"/>
    <property type="match status" value="1"/>
</dbReference>
<dbReference type="EMBL" id="JAMSHJ010000004">
    <property type="protein sequence ID" value="KAI5418901.1"/>
    <property type="molecule type" value="Genomic_DNA"/>
</dbReference>
<name>A0A9D4XD77_PEA</name>
<dbReference type="Gramene" id="Psat04G0321200-T1">
    <property type="protein sequence ID" value="KAI5418901.1"/>
    <property type="gene ID" value="KIW84_043212"/>
</dbReference>
<reference evidence="1 2" key="1">
    <citation type="journal article" date="2022" name="Nat. Genet.">
        <title>Improved pea reference genome and pan-genome highlight genomic features and evolutionary characteristics.</title>
        <authorList>
            <person name="Yang T."/>
            <person name="Liu R."/>
            <person name="Luo Y."/>
            <person name="Hu S."/>
            <person name="Wang D."/>
            <person name="Wang C."/>
            <person name="Pandey M.K."/>
            <person name="Ge S."/>
            <person name="Xu Q."/>
            <person name="Li N."/>
            <person name="Li G."/>
            <person name="Huang Y."/>
            <person name="Saxena R.K."/>
            <person name="Ji Y."/>
            <person name="Li M."/>
            <person name="Yan X."/>
            <person name="He Y."/>
            <person name="Liu Y."/>
            <person name="Wang X."/>
            <person name="Xiang C."/>
            <person name="Varshney R.K."/>
            <person name="Ding H."/>
            <person name="Gao S."/>
            <person name="Zong X."/>
        </authorList>
    </citation>
    <scope>NUCLEOTIDE SEQUENCE [LARGE SCALE GENOMIC DNA]</scope>
    <source>
        <strain evidence="1 2">cv. Zhongwan 6</strain>
    </source>
</reference>
<dbReference type="PANTHER" id="PTHR48475:SF1">
    <property type="entry name" value="RNASE H TYPE-1 DOMAIN-CONTAINING PROTEIN"/>
    <property type="match status" value="1"/>
</dbReference>
<organism evidence="1 2">
    <name type="scientific">Pisum sativum</name>
    <name type="common">Garden pea</name>
    <name type="synonym">Lathyrus oleraceus</name>
    <dbReference type="NCBI Taxonomy" id="3888"/>
    <lineage>
        <taxon>Eukaryota</taxon>
        <taxon>Viridiplantae</taxon>
        <taxon>Streptophyta</taxon>
        <taxon>Embryophyta</taxon>
        <taxon>Tracheophyta</taxon>
        <taxon>Spermatophyta</taxon>
        <taxon>Magnoliopsida</taxon>
        <taxon>eudicotyledons</taxon>
        <taxon>Gunneridae</taxon>
        <taxon>Pentapetalae</taxon>
        <taxon>rosids</taxon>
        <taxon>fabids</taxon>
        <taxon>Fabales</taxon>
        <taxon>Fabaceae</taxon>
        <taxon>Papilionoideae</taxon>
        <taxon>50 kb inversion clade</taxon>
        <taxon>NPAAA clade</taxon>
        <taxon>Hologalegina</taxon>
        <taxon>IRL clade</taxon>
        <taxon>Fabeae</taxon>
        <taxon>Lathyrus</taxon>
    </lineage>
</organism>
<comment type="caution">
    <text evidence="1">The sequence shown here is derived from an EMBL/GenBank/DDBJ whole genome shotgun (WGS) entry which is preliminary data.</text>
</comment>
<evidence type="ECO:0000313" key="1">
    <source>
        <dbReference type="EMBL" id="KAI5418901.1"/>
    </source>
</evidence>
<accession>A0A9D4XD77</accession>
<dbReference type="Proteomes" id="UP001058974">
    <property type="component" value="Chromosome 4"/>
</dbReference>